<proteinExistence type="inferred from homology"/>
<dbReference type="InterPro" id="IPR000192">
    <property type="entry name" value="Aminotrans_V_dom"/>
</dbReference>
<name>A0A3B0TYB6_9ZZZZ</name>
<reference evidence="10" key="1">
    <citation type="submission" date="2018-06" db="EMBL/GenBank/DDBJ databases">
        <authorList>
            <person name="Zhirakovskaya E."/>
        </authorList>
    </citation>
    <scope>NUCLEOTIDE SEQUENCE</scope>
</reference>
<dbReference type="SUPFAM" id="SSF53383">
    <property type="entry name" value="PLP-dependent transferases"/>
    <property type="match status" value="1"/>
</dbReference>
<dbReference type="GO" id="GO:0051536">
    <property type="term" value="F:iron-sulfur cluster binding"/>
    <property type="evidence" value="ECO:0007669"/>
    <property type="project" value="UniProtKB-KW"/>
</dbReference>
<dbReference type="Pfam" id="PF00266">
    <property type="entry name" value="Aminotran_5"/>
    <property type="match status" value="1"/>
</dbReference>
<organism evidence="10">
    <name type="scientific">hydrothermal vent metagenome</name>
    <dbReference type="NCBI Taxonomy" id="652676"/>
    <lineage>
        <taxon>unclassified sequences</taxon>
        <taxon>metagenomes</taxon>
        <taxon>ecological metagenomes</taxon>
    </lineage>
</organism>
<sequence length="385" mass="38950">MRSYLDHNATSPLRPEARAALEAALCAGNPSSVHREGQRARAHVEVARLELARGLGAAPEEISFGSGATEAANHAVFAARRLGRSRVIRSATEHAAVNAAARTHAEHNEICPVDGQGIIDLSRLEALLSEGGEDTLVAVMAANNETGVVQPLAEVVALARAAGALVLVDAVQMAGRLPFSVPALDIDMVSLSAHKLGGPKGVGALFVRSALQAGAMIAGGGQEHGRRGGTENVAGIAGFGAALSAAISSRDAEAARLGALRDDLEARLRALAPDAVVFGEKAPRLPNTTAFSIPGRAAETLVIALDLEGVAASSGSACSSGKTGAGHVLAAMGVETSLAMGAIRVSLGWTTTTRDIDRFAEALGKALAHSAGPLAAARGAAVARV</sequence>
<dbReference type="EMBL" id="UOEM01000115">
    <property type="protein sequence ID" value="VAW18447.1"/>
    <property type="molecule type" value="Genomic_DNA"/>
</dbReference>
<keyword evidence="8" id="KW-0411">Iron-sulfur</keyword>
<keyword evidence="7" id="KW-0408">Iron</keyword>
<dbReference type="Gene3D" id="1.10.260.50">
    <property type="match status" value="1"/>
</dbReference>
<dbReference type="PANTHER" id="PTHR11601:SF34">
    <property type="entry name" value="CYSTEINE DESULFURASE"/>
    <property type="match status" value="1"/>
</dbReference>
<keyword evidence="5" id="KW-0479">Metal-binding</keyword>
<protein>
    <recommendedName>
        <fullName evidence="3">cysteine desulfurase</fullName>
        <ecNumber evidence="3">2.8.1.7</ecNumber>
    </recommendedName>
</protein>
<evidence type="ECO:0000256" key="6">
    <source>
        <dbReference type="ARBA" id="ARBA00022898"/>
    </source>
</evidence>
<evidence type="ECO:0000256" key="5">
    <source>
        <dbReference type="ARBA" id="ARBA00022723"/>
    </source>
</evidence>
<dbReference type="InterPro" id="IPR015422">
    <property type="entry name" value="PyrdxlP-dep_Trfase_small"/>
</dbReference>
<dbReference type="GO" id="GO:0031071">
    <property type="term" value="F:cysteine desulfurase activity"/>
    <property type="evidence" value="ECO:0007669"/>
    <property type="project" value="UniProtKB-EC"/>
</dbReference>
<evidence type="ECO:0000256" key="7">
    <source>
        <dbReference type="ARBA" id="ARBA00023004"/>
    </source>
</evidence>
<dbReference type="PROSITE" id="PS00595">
    <property type="entry name" value="AA_TRANSFER_CLASS_5"/>
    <property type="match status" value="1"/>
</dbReference>
<feature type="domain" description="Aminotransferase class V" evidence="9">
    <location>
        <begin position="4"/>
        <end position="359"/>
    </location>
</feature>
<evidence type="ECO:0000259" key="9">
    <source>
        <dbReference type="Pfam" id="PF00266"/>
    </source>
</evidence>
<dbReference type="InterPro" id="IPR016454">
    <property type="entry name" value="Cysteine_dSase"/>
</dbReference>
<accession>A0A3B0TYB6</accession>
<dbReference type="Gene3D" id="3.40.640.10">
    <property type="entry name" value="Type I PLP-dependent aspartate aminotransferase-like (Major domain)"/>
    <property type="match status" value="1"/>
</dbReference>
<dbReference type="AlphaFoldDB" id="A0A3B0TYB6"/>
<dbReference type="PIRSF" id="PIRSF005572">
    <property type="entry name" value="NifS"/>
    <property type="match status" value="1"/>
</dbReference>
<evidence type="ECO:0000256" key="1">
    <source>
        <dbReference type="ARBA" id="ARBA00001933"/>
    </source>
</evidence>
<dbReference type="EC" id="2.8.1.7" evidence="3"/>
<gene>
    <name evidence="10" type="ORF">MNBD_ALPHA09-1569</name>
</gene>
<evidence type="ECO:0000256" key="2">
    <source>
        <dbReference type="ARBA" id="ARBA00006490"/>
    </source>
</evidence>
<dbReference type="InterPro" id="IPR015424">
    <property type="entry name" value="PyrdxlP-dep_Trfase"/>
</dbReference>
<keyword evidence="6" id="KW-0663">Pyridoxal phosphate</keyword>
<evidence type="ECO:0000256" key="8">
    <source>
        <dbReference type="ARBA" id="ARBA00023014"/>
    </source>
</evidence>
<comment type="cofactor">
    <cofactor evidence="1">
        <name>pyridoxal 5'-phosphate</name>
        <dbReference type="ChEBI" id="CHEBI:597326"/>
    </cofactor>
</comment>
<dbReference type="InterPro" id="IPR020578">
    <property type="entry name" value="Aminotrans_V_PyrdxlP_BS"/>
</dbReference>
<dbReference type="PANTHER" id="PTHR11601">
    <property type="entry name" value="CYSTEINE DESULFURYLASE FAMILY MEMBER"/>
    <property type="match status" value="1"/>
</dbReference>
<dbReference type="InterPro" id="IPR015421">
    <property type="entry name" value="PyrdxlP-dep_Trfase_major"/>
</dbReference>
<dbReference type="Gene3D" id="3.90.1150.10">
    <property type="entry name" value="Aspartate Aminotransferase, domain 1"/>
    <property type="match status" value="1"/>
</dbReference>
<comment type="similarity">
    <text evidence="2">Belongs to the class-V pyridoxal-phosphate-dependent aminotransferase family. NifS/IscS subfamily.</text>
</comment>
<evidence type="ECO:0000256" key="4">
    <source>
        <dbReference type="ARBA" id="ARBA00022679"/>
    </source>
</evidence>
<dbReference type="GO" id="GO:0046872">
    <property type="term" value="F:metal ion binding"/>
    <property type="evidence" value="ECO:0007669"/>
    <property type="project" value="UniProtKB-KW"/>
</dbReference>
<evidence type="ECO:0000256" key="3">
    <source>
        <dbReference type="ARBA" id="ARBA00012239"/>
    </source>
</evidence>
<keyword evidence="4 10" id="KW-0808">Transferase</keyword>
<evidence type="ECO:0000313" key="10">
    <source>
        <dbReference type="EMBL" id="VAW18447.1"/>
    </source>
</evidence>